<dbReference type="eggNOG" id="arCOG01663">
    <property type="taxonomic scope" value="Archaea"/>
</dbReference>
<dbReference type="AlphaFoldDB" id="F4B520"/>
<dbReference type="InterPro" id="IPR035093">
    <property type="entry name" value="RelE/ParE_toxin_dom_sf"/>
</dbReference>
<reference evidence="1 2" key="1">
    <citation type="journal article" date="2011" name="Extremophiles">
        <title>Genomic analysis of Acidianus hospitalis W1 a host for studying crenarchaeal virus and plasmid life cycles.</title>
        <authorList>
            <person name="You X.Y."/>
            <person name="Liu C."/>
            <person name="Wang S.Y."/>
            <person name="Jiang C.Y."/>
            <person name="Shah S.A."/>
            <person name="Prangishvili D."/>
            <person name="She Q."/>
            <person name="Liu S.J."/>
            <person name="Garrett R.A."/>
        </authorList>
    </citation>
    <scope>NUCLEOTIDE SEQUENCE [LARGE SCALE GENOMIC DNA]</scope>
    <source>
        <strain evidence="1 2">W1</strain>
    </source>
</reference>
<protein>
    <recommendedName>
        <fullName evidence="3">Plasmid stabilization system</fullName>
    </recommendedName>
</protein>
<dbReference type="HOGENOM" id="CLU_157019_0_0_2"/>
<dbReference type="KEGG" id="aho:Ahos_1439"/>
<organism evidence="1 2">
    <name type="scientific">Acidianus hospitalis (strain W1)</name>
    <dbReference type="NCBI Taxonomy" id="933801"/>
    <lineage>
        <taxon>Archaea</taxon>
        <taxon>Thermoproteota</taxon>
        <taxon>Thermoprotei</taxon>
        <taxon>Sulfolobales</taxon>
        <taxon>Sulfolobaceae</taxon>
        <taxon>Acidianus</taxon>
    </lineage>
</organism>
<dbReference type="EMBL" id="CP002535">
    <property type="protein sequence ID" value="AEE94322.1"/>
    <property type="molecule type" value="Genomic_DNA"/>
</dbReference>
<dbReference type="SUPFAM" id="SSF143011">
    <property type="entry name" value="RelE-like"/>
    <property type="match status" value="1"/>
</dbReference>
<gene>
    <name evidence="1" type="ordered locus">Ahos_1439</name>
</gene>
<sequence>MITTIIIITTIIPNEIIYEKERFLNMFSISFVVSCEKWELRFSMRKARDYREFMQYTADNFSDKLVMLILEKLELLRKDPLKYAREKLGEDKYNNTMFSIEVTRDIRILYSVNSKNCIVFIWEIGSHKKVYGHDP</sequence>
<evidence type="ECO:0000313" key="2">
    <source>
        <dbReference type="Proteomes" id="UP000008458"/>
    </source>
</evidence>
<reference key="2">
    <citation type="journal article" date="2011" name="Extremophiles">
        <title>Genomic analyses of Acidianus hospitalis W1 a host for studying crenarchaeal virus and plasmid life cycles.</title>
        <authorList>
            <person name="You X.Y."/>
            <person name="Liu C."/>
            <person name="Wang S.Y."/>
            <person name="Jiang C.Y."/>
            <person name="Shah S.A."/>
            <person name="Prangishvili D."/>
            <person name="Liu S.J."/>
            <person name="Garrett R.A."/>
        </authorList>
    </citation>
    <scope>NUCLEOTIDE SEQUENCE</scope>
    <source>
        <strain>W1</strain>
    </source>
</reference>
<name>F4B520_ACIHW</name>
<dbReference type="Gene3D" id="3.30.2310.20">
    <property type="entry name" value="RelE-like"/>
    <property type="match status" value="1"/>
</dbReference>
<evidence type="ECO:0008006" key="3">
    <source>
        <dbReference type="Google" id="ProtNLM"/>
    </source>
</evidence>
<proteinExistence type="predicted"/>
<keyword evidence="2" id="KW-1185">Reference proteome</keyword>
<dbReference type="Proteomes" id="UP000008458">
    <property type="component" value="Chromosome"/>
</dbReference>
<evidence type="ECO:0000313" key="1">
    <source>
        <dbReference type="EMBL" id="AEE94322.1"/>
    </source>
</evidence>
<accession>F4B520</accession>